<protein>
    <submittedName>
        <fullName evidence="1">Uncharacterized protein</fullName>
    </submittedName>
</protein>
<evidence type="ECO:0000313" key="1">
    <source>
        <dbReference type="EMBL" id="KAJ2984635.1"/>
    </source>
</evidence>
<gene>
    <name evidence="1" type="ORF">NUW58_g5954</name>
</gene>
<dbReference type="Proteomes" id="UP001143856">
    <property type="component" value="Unassembled WGS sequence"/>
</dbReference>
<name>A0ACC1NZ53_9PEZI</name>
<organism evidence="1 2">
    <name type="scientific">Xylaria curta</name>
    <dbReference type="NCBI Taxonomy" id="42375"/>
    <lineage>
        <taxon>Eukaryota</taxon>
        <taxon>Fungi</taxon>
        <taxon>Dikarya</taxon>
        <taxon>Ascomycota</taxon>
        <taxon>Pezizomycotina</taxon>
        <taxon>Sordariomycetes</taxon>
        <taxon>Xylariomycetidae</taxon>
        <taxon>Xylariales</taxon>
        <taxon>Xylariaceae</taxon>
        <taxon>Xylaria</taxon>
    </lineage>
</organism>
<evidence type="ECO:0000313" key="2">
    <source>
        <dbReference type="Proteomes" id="UP001143856"/>
    </source>
</evidence>
<sequence length="83" mass="9388">MSWVKVSDRRWERPVDGLEGYFVVMGGITAGMCGGREHYTLFSKIKLELAQSDASTALKHAWEQIRYEQPQIAATVEGMKKVI</sequence>
<reference evidence="1" key="1">
    <citation type="submission" date="2022-10" db="EMBL/GenBank/DDBJ databases">
        <title>Genome Sequence of Xylaria curta.</title>
        <authorList>
            <person name="Buettner E."/>
        </authorList>
    </citation>
    <scope>NUCLEOTIDE SEQUENCE</scope>
    <source>
        <strain evidence="1">Babe10</strain>
    </source>
</reference>
<comment type="caution">
    <text evidence="1">The sequence shown here is derived from an EMBL/GenBank/DDBJ whole genome shotgun (WGS) entry which is preliminary data.</text>
</comment>
<keyword evidence="2" id="KW-1185">Reference proteome</keyword>
<proteinExistence type="predicted"/>
<accession>A0ACC1NZ53</accession>
<dbReference type="EMBL" id="JAPDGR010001255">
    <property type="protein sequence ID" value="KAJ2984635.1"/>
    <property type="molecule type" value="Genomic_DNA"/>
</dbReference>